<proteinExistence type="predicted"/>
<protein>
    <submittedName>
        <fullName evidence="2">Uncharacterized protein</fullName>
    </submittedName>
</protein>
<organism evidence="2 3">
    <name type="scientific">Eumeta variegata</name>
    <name type="common">Bagworm moth</name>
    <name type="synonym">Eumeta japonica</name>
    <dbReference type="NCBI Taxonomy" id="151549"/>
    <lineage>
        <taxon>Eukaryota</taxon>
        <taxon>Metazoa</taxon>
        <taxon>Ecdysozoa</taxon>
        <taxon>Arthropoda</taxon>
        <taxon>Hexapoda</taxon>
        <taxon>Insecta</taxon>
        <taxon>Pterygota</taxon>
        <taxon>Neoptera</taxon>
        <taxon>Endopterygota</taxon>
        <taxon>Lepidoptera</taxon>
        <taxon>Glossata</taxon>
        <taxon>Ditrysia</taxon>
        <taxon>Tineoidea</taxon>
        <taxon>Psychidae</taxon>
        <taxon>Oiketicinae</taxon>
        <taxon>Eumeta</taxon>
    </lineage>
</organism>
<keyword evidence="3" id="KW-1185">Reference proteome</keyword>
<evidence type="ECO:0000313" key="2">
    <source>
        <dbReference type="EMBL" id="GBP18146.1"/>
    </source>
</evidence>
<comment type="caution">
    <text evidence="2">The sequence shown here is derived from an EMBL/GenBank/DDBJ whole genome shotgun (WGS) entry which is preliminary data.</text>
</comment>
<dbReference type="AlphaFoldDB" id="A0A4C1TWW3"/>
<sequence>MHKILQEPQQFAHSRCAAGPRVRRAHLVTRSDKPLPAISVFDVYRLIFKITPQHLLRNRSHFDKDYVLQGRHVNTRASRLEGGGSTKRKTSTVKRKAATVHNAPIRISQSIFHSGQAVVANTEPDNEKSSLSMHVGSEW</sequence>
<accession>A0A4C1TWW3</accession>
<evidence type="ECO:0000256" key="1">
    <source>
        <dbReference type="SAM" id="MobiDB-lite"/>
    </source>
</evidence>
<name>A0A4C1TWW3_EUMVA</name>
<dbReference type="Proteomes" id="UP000299102">
    <property type="component" value="Unassembled WGS sequence"/>
</dbReference>
<gene>
    <name evidence="2" type="ORF">EVAR_12929_1</name>
</gene>
<feature type="compositionally biased region" description="Basic residues" evidence="1">
    <location>
        <begin position="86"/>
        <end position="98"/>
    </location>
</feature>
<feature type="region of interest" description="Disordered" evidence="1">
    <location>
        <begin position="78"/>
        <end position="98"/>
    </location>
</feature>
<evidence type="ECO:0000313" key="3">
    <source>
        <dbReference type="Proteomes" id="UP000299102"/>
    </source>
</evidence>
<reference evidence="2 3" key="1">
    <citation type="journal article" date="2019" name="Commun. Biol.">
        <title>The bagworm genome reveals a unique fibroin gene that provides high tensile strength.</title>
        <authorList>
            <person name="Kono N."/>
            <person name="Nakamura H."/>
            <person name="Ohtoshi R."/>
            <person name="Tomita M."/>
            <person name="Numata K."/>
            <person name="Arakawa K."/>
        </authorList>
    </citation>
    <scope>NUCLEOTIDE SEQUENCE [LARGE SCALE GENOMIC DNA]</scope>
</reference>
<dbReference type="EMBL" id="BGZK01000093">
    <property type="protein sequence ID" value="GBP18146.1"/>
    <property type="molecule type" value="Genomic_DNA"/>
</dbReference>